<feature type="transmembrane region" description="Helical" evidence="1">
    <location>
        <begin position="111"/>
        <end position="133"/>
    </location>
</feature>
<dbReference type="Proteomes" id="UP000796880">
    <property type="component" value="Unassembled WGS sequence"/>
</dbReference>
<dbReference type="AlphaFoldDB" id="A0A8K0E0W4"/>
<evidence type="ECO:0000313" key="3">
    <source>
        <dbReference type="Proteomes" id="UP000796880"/>
    </source>
</evidence>
<feature type="transmembrane region" description="Helical" evidence="1">
    <location>
        <begin position="80"/>
        <end position="99"/>
    </location>
</feature>
<dbReference type="PANTHER" id="PTHR34741">
    <property type="entry name" value="IMAP FAMILY MEMBER 1, PUTATIVE-RELATED"/>
    <property type="match status" value="1"/>
</dbReference>
<proteinExistence type="predicted"/>
<accession>A0A8K0E0W4</accession>
<comment type="caution">
    <text evidence="2">The sequence shown here is derived from an EMBL/GenBank/DDBJ whole genome shotgun (WGS) entry which is preliminary data.</text>
</comment>
<gene>
    <name evidence="2" type="ORF">FNV43_RR20729</name>
</gene>
<organism evidence="2 3">
    <name type="scientific">Rhamnella rubrinervis</name>
    <dbReference type="NCBI Taxonomy" id="2594499"/>
    <lineage>
        <taxon>Eukaryota</taxon>
        <taxon>Viridiplantae</taxon>
        <taxon>Streptophyta</taxon>
        <taxon>Embryophyta</taxon>
        <taxon>Tracheophyta</taxon>
        <taxon>Spermatophyta</taxon>
        <taxon>Magnoliopsida</taxon>
        <taxon>eudicotyledons</taxon>
        <taxon>Gunneridae</taxon>
        <taxon>Pentapetalae</taxon>
        <taxon>rosids</taxon>
        <taxon>fabids</taxon>
        <taxon>Rosales</taxon>
        <taxon>Rhamnaceae</taxon>
        <taxon>rhamnoid group</taxon>
        <taxon>Rhamneae</taxon>
        <taxon>Rhamnella</taxon>
    </lineage>
</organism>
<dbReference type="EMBL" id="VOIH02000009">
    <property type="protein sequence ID" value="KAF3437973.1"/>
    <property type="molecule type" value="Genomic_DNA"/>
</dbReference>
<feature type="transmembrane region" description="Helical" evidence="1">
    <location>
        <begin position="49"/>
        <end position="68"/>
    </location>
</feature>
<keyword evidence="1" id="KW-0472">Membrane</keyword>
<evidence type="ECO:0000256" key="1">
    <source>
        <dbReference type="SAM" id="Phobius"/>
    </source>
</evidence>
<reference evidence="2" key="1">
    <citation type="submission" date="2020-03" db="EMBL/GenBank/DDBJ databases">
        <title>A high-quality chromosome-level genome assembly of a woody plant with both climbing and erect habits, Rhamnella rubrinervis.</title>
        <authorList>
            <person name="Lu Z."/>
            <person name="Yang Y."/>
            <person name="Zhu X."/>
            <person name="Sun Y."/>
        </authorList>
    </citation>
    <scope>NUCLEOTIDE SEQUENCE</scope>
    <source>
        <strain evidence="2">BYM</strain>
        <tissue evidence="2">Leaf</tissue>
    </source>
</reference>
<keyword evidence="3" id="KW-1185">Reference proteome</keyword>
<name>A0A8K0E0W4_9ROSA</name>
<keyword evidence="1" id="KW-0812">Transmembrane</keyword>
<sequence length="156" mass="16992">MEYANHLKAFLISSTKILLTRLQHQHPSSLPTNHEAPAPAPPLDQRQNLDWPTIMVGFCLASAFQIAVQTVQAQSDQPPSTFHFLSLVIFVAFAALFVAKSVSSKFPVAAQVLEGFGIFSVVTAFCFAITITYPKIFKCIACTGYVGNLVSDTKSI</sequence>
<keyword evidence="1" id="KW-1133">Transmembrane helix</keyword>
<dbReference type="OrthoDB" id="1745749at2759"/>
<dbReference type="PANTHER" id="PTHR34741:SF2">
    <property type="entry name" value="VESICLE TRANSPORT PROTEIN"/>
    <property type="match status" value="1"/>
</dbReference>
<evidence type="ECO:0000313" key="2">
    <source>
        <dbReference type="EMBL" id="KAF3437973.1"/>
    </source>
</evidence>
<protein>
    <submittedName>
        <fullName evidence="2">Uncharacterized protein</fullName>
    </submittedName>
</protein>